<dbReference type="Proteomes" id="UP000594638">
    <property type="component" value="Unassembled WGS sequence"/>
</dbReference>
<organism evidence="5 6">
    <name type="scientific">Olea europaea subsp. europaea</name>
    <dbReference type="NCBI Taxonomy" id="158383"/>
    <lineage>
        <taxon>Eukaryota</taxon>
        <taxon>Viridiplantae</taxon>
        <taxon>Streptophyta</taxon>
        <taxon>Embryophyta</taxon>
        <taxon>Tracheophyta</taxon>
        <taxon>Spermatophyta</taxon>
        <taxon>Magnoliopsida</taxon>
        <taxon>eudicotyledons</taxon>
        <taxon>Gunneridae</taxon>
        <taxon>Pentapetalae</taxon>
        <taxon>asterids</taxon>
        <taxon>lamiids</taxon>
        <taxon>Lamiales</taxon>
        <taxon>Oleaceae</taxon>
        <taxon>Oleeae</taxon>
        <taxon>Olea</taxon>
    </lineage>
</organism>
<evidence type="ECO:0000256" key="4">
    <source>
        <dbReference type="SAM" id="MobiDB-lite"/>
    </source>
</evidence>
<dbReference type="InterPro" id="IPR051675">
    <property type="entry name" value="Endo/Exo/Phosphatase_dom_1"/>
</dbReference>
<dbReference type="Gene3D" id="1.10.150.280">
    <property type="entry name" value="AF1531-like domain"/>
    <property type="match status" value="1"/>
</dbReference>
<reference evidence="5 6" key="1">
    <citation type="submission" date="2019-12" db="EMBL/GenBank/DDBJ databases">
        <authorList>
            <person name="Alioto T."/>
            <person name="Alioto T."/>
            <person name="Gomez Garrido J."/>
        </authorList>
    </citation>
    <scope>NUCLEOTIDE SEQUENCE [LARGE SCALE GENOMIC DNA]</scope>
</reference>
<dbReference type="AlphaFoldDB" id="A0A8S0RNY2"/>
<dbReference type="OrthoDB" id="3176171at2759"/>
<comment type="similarity">
    <text evidence="3">Belongs to the TRAFAC class myosin-kinesin ATPase superfamily. Kinesin family. KIN-10 subfamily.</text>
</comment>
<evidence type="ECO:0000313" key="6">
    <source>
        <dbReference type="Proteomes" id="UP000594638"/>
    </source>
</evidence>
<dbReference type="FunFam" id="1.10.150.280:FF:000003">
    <property type="entry name" value="Kinesin-like protein KIN-10C"/>
    <property type="match status" value="1"/>
</dbReference>
<evidence type="ECO:0000256" key="3">
    <source>
        <dbReference type="ARBA" id="ARBA00061615"/>
    </source>
</evidence>
<dbReference type="Gramene" id="OE9A022685T1">
    <property type="protein sequence ID" value="OE9A022685C1"/>
    <property type="gene ID" value="OE9A022685"/>
</dbReference>
<keyword evidence="2" id="KW-0505">Motor protein</keyword>
<proteinExistence type="inferred from homology"/>
<sequence>MPMRNMSKLTRILQESLGGTSHVMMLTCLNPSFCQDSVCSISLVSLSRRNAKQVLIDSTNRSRNSAAKVKAPSSIKSGKTPYISLIMEKQIASSVLMSRKKDSSILTGRCCTLFLGTDISILRNLIDTVIILKNICSMLQTQDKYISDVNSAVEPKENDFSSHSRSDNVVVSPGRLGEENVPLKKNEDGVLSLTQRLREISNNLRSLCSSIPSRVKFLDNAVTPYSSQIDPKTPVMELPVKRYHSPRGTFSSRSSGVKYLNFLNSANKEELKGLKGIGEKRATYILELREETPKPFKQLDDLQDIGLSAKQIKGMMNLVAGELFN</sequence>
<evidence type="ECO:0000256" key="2">
    <source>
        <dbReference type="ARBA" id="ARBA00023175"/>
    </source>
</evidence>
<name>A0A8S0RNY2_OLEEU</name>
<feature type="compositionally biased region" description="Basic and acidic residues" evidence="4">
    <location>
        <begin position="156"/>
        <end position="166"/>
    </location>
</feature>
<accession>A0A8S0RNY2</accession>
<dbReference type="GO" id="GO:0005874">
    <property type="term" value="C:microtubule"/>
    <property type="evidence" value="ECO:0007669"/>
    <property type="project" value="UniProtKB-KW"/>
</dbReference>
<keyword evidence="6" id="KW-1185">Reference proteome</keyword>
<dbReference type="SUPFAM" id="SSF52540">
    <property type="entry name" value="P-loop containing nucleoside triphosphate hydrolases"/>
    <property type="match status" value="1"/>
</dbReference>
<dbReference type="EMBL" id="CACTIH010003676">
    <property type="protein sequence ID" value="CAA2981615.1"/>
    <property type="molecule type" value="Genomic_DNA"/>
</dbReference>
<dbReference type="InterPro" id="IPR010994">
    <property type="entry name" value="RuvA_2-like"/>
</dbReference>
<gene>
    <name evidence="5" type="ORF">OLEA9_A022685</name>
</gene>
<keyword evidence="1" id="KW-0493">Microtubule</keyword>
<dbReference type="InterPro" id="IPR027417">
    <property type="entry name" value="P-loop_NTPase"/>
</dbReference>
<protein>
    <submittedName>
        <fullName evidence="5">Kinesin KIN-10C isoform X1</fullName>
    </submittedName>
</protein>
<dbReference type="PANTHER" id="PTHR21180">
    <property type="entry name" value="ENDONUCLEASE/EXONUCLEASE/PHOSPHATASE FAMILY DOMAIN-CONTAINING PROTEIN 1"/>
    <property type="match status" value="1"/>
</dbReference>
<dbReference type="Gene3D" id="1.20.58.1980">
    <property type="match status" value="1"/>
</dbReference>
<evidence type="ECO:0000256" key="1">
    <source>
        <dbReference type="ARBA" id="ARBA00022701"/>
    </source>
</evidence>
<dbReference type="SUPFAM" id="SSF47781">
    <property type="entry name" value="RuvA domain 2-like"/>
    <property type="match status" value="1"/>
</dbReference>
<evidence type="ECO:0000313" key="5">
    <source>
        <dbReference type="EMBL" id="CAA2981615.1"/>
    </source>
</evidence>
<dbReference type="PANTHER" id="PTHR21180:SF32">
    <property type="entry name" value="ENDONUCLEASE_EXONUCLEASE_PHOSPHATASE FAMILY DOMAIN-CONTAINING PROTEIN 1"/>
    <property type="match status" value="1"/>
</dbReference>
<comment type="caution">
    <text evidence="5">The sequence shown here is derived from an EMBL/GenBank/DDBJ whole genome shotgun (WGS) entry which is preliminary data.</text>
</comment>
<feature type="region of interest" description="Disordered" evidence="4">
    <location>
        <begin position="156"/>
        <end position="175"/>
    </location>
</feature>